<dbReference type="Pfam" id="PF14701">
    <property type="entry name" value="hDGE_amylase"/>
    <property type="match status" value="1"/>
</dbReference>
<dbReference type="GeneID" id="18933735"/>
<dbReference type="InParanoid" id="F4RHL9"/>
<keyword evidence="4" id="KW-1185">Reference proteome</keyword>
<gene>
    <name evidence="3" type="ORF">MELLADRAFT_85134</name>
</gene>
<evidence type="ECO:0000313" key="3">
    <source>
        <dbReference type="EMBL" id="EGG08113.1"/>
    </source>
</evidence>
<feature type="domain" description="Glycogen debranching enzyme glucanotransferase" evidence="2">
    <location>
        <begin position="52"/>
        <end position="86"/>
    </location>
</feature>
<protein>
    <recommendedName>
        <fullName evidence="2">Glycogen debranching enzyme glucanotransferase domain-containing protein</fullName>
    </recommendedName>
</protein>
<evidence type="ECO:0000259" key="2">
    <source>
        <dbReference type="Pfam" id="PF14701"/>
    </source>
</evidence>
<name>F4RHL9_MELLP</name>
<dbReference type="HOGENOM" id="CLU_2400129_0_0_1"/>
<reference evidence="4" key="1">
    <citation type="journal article" date="2011" name="Proc. Natl. Acad. Sci. U.S.A.">
        <title>Obligate biotrophy features unraveled by the genomic analysis of rust fungi.</title>
        <authorList>
            <person name="Duplessis S."/>
            <person name="Cuomo C.A."/>
            <person name="Lin Y.-C."/>
            <person name="Aerts A."/>
            <person name="Tisserant E."/>
            <person name="Veneault-Fourrey C."/>
            <person name="Joly D.L."/>
            <person name="Hacquard S."/>
            <person name="Amselem J."/>
            <person name="Cantarel B.L."/>
            <person name="Chiu R."/>
            <person name="Coutinho P.M."/>
            <person name="Feau N."/>
            <person name="Field M."/>
            <person name="Frey P."/>
            <person name="Gelhaye E."/>
            <person name="Goldberg J."/>
            <person name="Grabherr M.G."/>
            <person name="Kodira C.D."/>
            <person name="Kohler A."/>
            <person name="Kuees U."/>
            <person name="Lindquist E.A."/>
            <person name="Lucas S.M."/>
            <person name="Mago R."/>
            <person name="Mauceli E."/>
            <person name="Morin E."/>
            <person name="Murat C."/>
            <person name="Pangilinan J.L."/>
            <person name="Park R."/>
            <person name="Pearson M."/>
            <person name="Quesneville H."/>
            <person name="Rouhier N."/>
            <person name="Sakthikumar S."/>
            <person name="Salamov A.A."/>
            <person name="Schmutz J."/>
            <person name="Selles B."/>
            <person name="Shapiro H."/>
            <person name="Tanguay P."/>
            <person name="Tuskan G.A."/>
            <person name="Henrissat B."/>
            <person name="Van de Peer Y."/>
            <person name="Rouze P."/>
            <person name="Ellis J.G."/>
            <person name="Dodds P.N."/>
            <person name="Schein J.E."/>
            <person name="Zhong S."/>
            <person name="Hamelin R.C."/>
            <person name="Grigoriev I.V."/>
            <person name="Szabo L.J."/>
            <person name="Martin F."/>
        </authorList>
    </citation>
    <scope>NUCLEOTIDE SEQUENCE [LARGE SCALE GENOMIC DNA]</scope>
    <source>
        <strain evidence="4">98AG31 / pathotype 3-4-7</strain>
    </source>
</reference>
<proteinExistence type="predicted"/>
<dbReference type="EMBL" id="GL883102">
    <property type="protein sequence ID" value="EGG08113.1"/>
    <property type="molecule type" value="Genomic_DNA"/>
</dbReference>
<evidence type="ECO:0000256" key="1">
    <source>
        <dbReference type="SAM" id="MobiDB-lite"/>
    </source>
</evidence>
<dbReference type="AlphaFoldDB" id="F4RHL9"/>
<accession>F4RHL9</accession>
<dbReference type="Proteomes" id="UP000001072">
    <property type="component" value="Unassembled WGS sequence"/>
</dbReference>
<dbReference type="OrthoDB" id="10248904at2759"/>
<dbReference type="STRING" id="747676.F4RHL9"/>
<dbReference type="RefSeq" id="XP_007408878.1">
    <property type="nucleotide sequence ID" value="XM_007408816.1"/>
</dbReference>
<dbReference type="KEGG" id="mlr:MELLADRAFT_85134"/>
<feature type="region of interest" description="Disordered" evidence="1">
    <location>
        <begin position="1"/>
        <end position="22"/>
    </location>
</feature>
<dbReference type="VEuPathDB" id="FungiDB:MELLADRAFT_85134"/>
<sequence>MMTAAILIKKEESKADQTSQDHSVQVLPFGKTGETIDRNAPLVNLPLNGLAIQSMIAKCYNVIHFTPLQQHGESGSPYNIFDQLLLNGIYRII</sequence>
<evidence type="ECO:0000313" key="4">
    <source>
        <dbReference type="Proteomes" id="UP000001072"/>
    </source>
</evidence>
<organism evidence="4">
    <name type="scientific">Melampsora larici-populina (strain 98AG31 / pathotype 3-4-7)</name>
    <name type="common">Poplar leaf rust fungus</name>
    <dbReference type="NCBI Taxonomy" id="747676"/>
    <lineage>
        <taxon>Eukaryota</taxon>
        <taxon>Fungi</taxon>
        <taxon>Dikarya</taxon>
        <taxon>Basidiomycota</taxon>
        <taxon>Pucciniomycotina</taxon>
        <taxon>Pucciniomycetes</taxon>
        <taxon>Pucciniales</taxon>
        <taxon>Melampsoraceae</taxon>
        <taxon>Melampsora</taxon>
    </lineage>
</organism>
<dbReference type="InterPro" id="IPR032792">
    <property type="entry name" value="AGL_glucanoTrfase"/>
</dbReference>